<dbReference type="GO" id="GO:0051259">
    <property type="term" value="P:protein complex oligomerization"/>
    <property type="evidence" value="ECO:0007669"/>
    <property type="project" value="InterPro"/>
</dbReference>
<dbReference type="GO" id="GO:0001671">
    <property type="term" value="F:ATPase activator activity"/>
    <property type="evidence" value="ECO:0007669"/>
    <property type="project" value="InterPro"/>
</dbReference>
<dbReference type="InterPro" id="IPR004640">
    <property type="entry name" value="HscB"/>
</dbReference>
<dbReference type="InterPro" id="IPR036869">
    <property type="entry name" value="J_dom_sf"/>
</dbReference>
<dbReference type="SUPFAM" id="SSF47144">
    <property type="entry name" value="HSC20 (HSCB), C-terminal oligomerisation domain"/>
    <property type="match status" value="1"/>
</dbReference>
<reference evidence="4 5" key="1">
    <citation type="journal article" date="2019" name="Nat. Ecol. Evol.">
        <title>Megaphylogeny resolves global patterns of mushroom evolution.</title>
        <authorList>
            <person name="Varga T."/>
            <person name="Krizsan K."/>
            <person name="Foldi C."/>
            <person name="Dima B."/>
            <person name="Sanchez-Garcia M."/>
            <person name="Sanchez-Ramirez S."/>
            <person name="Szollosi G.J."/>
            <person name="Szarkandi J.G."/>
            <person name="Papp V."/>
            <person name="Albert L."/>
            <person name="Andreopoulos W."/>
            <person name="Angelini C."/>
            <person name="Antonin V."/>
            <person name="Barry K.W."/>
            <person name="Bougher N.L."/>
            <person name="Buchanan P."/>
            <person name="Buyck B."/>
            <person name="Bense V."/>
            <person name="Catcheside P."/>
            <person name="Chovatia M."/>
            <person name="Cooper J."/>
            <person name="Damon W."/>
            <person name="Desjardin D."/>
            <person name="Finy P."/>
            <person name="Geml J."/>
            <person name="Haridas S."/>
            <person name="Hughes K."/>
            <person name="Justo A."/>
            <person name="Karasinski D."/>
            <person name="Kautmanova I."/>
            <person name="Kiss B."/>
            <person name="Kocsube S."/>
            <person name="Kotiranta H."/>
            <person name="LaButti K.M."/>
            <person name="Lechner B.E."/>
            <person name="Liimatainen K."/>
            <person name="Lipzen A."/>
            <person name="Lukacs Z."/>
            <person name="Mihaltcheva S."/>
            <person name="Morgado L.N."/>
            <person name="Niskanen T."/>
            <person name="Noordeloos M.E."/>
            <person name="Ohm R.A."/>
            <person name="Ortiz-Santana B."/>
            <person name="Ovrebo C."/>
            <person name="Racz N."/>
            <person name="Riley R."/>
            <person name="Savchenko A."/>
            <person name="Shiryaev A."/>
            <person name="Soop K."/>
            <person name="Spirin V."/>
            <person name="Szebenyi C."/>
            <person name="Tomsovsky M."/>
            <person name="Tulloss R.E."/>
            <person name="Uehling J."/>
            <person name="Grigoriev I.V."/>
            <person name="Vagvolgyi C."/>
            <person name="Papp T."/>
            <person name="Martin F.M."/>
            <person name="Miettinen O."/>
            <person name="Hibbett D.S."/>
            <person name="Nagy L.G."/>
        </authorList>
    </citation>
    <scope>NUCLEOTIDE SEQUENCE [LARGE SCALE GENOMIC DNA]</scope>
    <source>
        <strain evidence="4 5">CBS 121175</strain>
    </source>
</reference>
<dbReference type="Proteomes" id="UP000307440">
    <property type="component" value="Unassembled WGS sequence"/>
</dbReference>
<dbReference type="PANTHER" id="PTHR14021">
    <property type="entry name" value="IRON-SULFUR CLUSTER CO-CHAPERONE PROTEIN HSCB"/>
    <property type="match status" value="1"/>
</dbReference>
<dbReference type="Pfam" id="PF07743">
    <property type="entry name" value="HSCB_C"/>
    <property type="match status" value="1"/>
</dbReference>
<dbReference type="Gene3D" id="1.10.287.110">
    <property type="entry name" value="DnaJ domain"/>
    <property type="match status" value="1"/>
</dbReference>
<keyword evidence="5" id="KW-1185">Reference proteome</keyword>
<evidence type="ECO:0000313" key="4">
    <source>
        <dbReference type="EMBL" id="TFK30454.1"/>
    </source>
</evidence>
<feature type="domain" description="J" evidence="3">
    <location>
        <begin position="82"/>
        <end position="157"/>
    </location>
</feature>
<evidence type="ECO:0000256" key="1">
    <source>
        <dbReference type="ARBA" id="ARBA00010476"/>
    </source>
</evidence>
<organism evidence="4 5">
    <name type="scientific">Coprinopsis marcescibilis</name>
    <name type="common">Agaric fungus</name>
    <name type="synonym">Psathyrella marcescibilis</name>
    <dbReference type="NCBI Taxonomy" id="230819"/>
    <lineage>
        <taxon>Eukaryota</taxon>
        <taxon>Fungi</taxon>
        <taxon>Dikarya</taxon>
        <taxon>Basidiomycota</taxon>
        <taxon>Agaricomycotina</taxon>
        <taxon>Agaricomycetes</taxon>
        <taxon>Agaricomycetidae</taxon>
        <taxon>Agaricales</taxon>
        <taxon>Agaricineae</taxon>
        <taxon>Psathyrellaceae</taxon>
        <taxon>Coprinopsis</taxon>
    </lineage>
</organism>
<dbReference type="PANTHER" id="PTHR14021:SF15">
    <property type="entry name" value="IRON-SULFUR CLUSTER CO-CHAPERONE PROTEIN HSCB"/>
    <property type="match status" value="1"/>
</dbReference>
<dbReference type="AlphaFoldDB" id="A0A5C3LBK9"/>
<dbReference type="CDD" id="cd06257">
    <property type="entry name" value="DnaJ"/>
    <property type="match status" value="1"/>
</dbReference>
<dbReference type="EMBL" id="ML210146">
    <property type="protein sequence ID" value="TFK30454.1"/>
    <property type="molecule type" value="Genomic_DNA"/>
</dbReference>
<dbReference type="Gene3D" id="1.20.1280.20">
    <property type="entry name" value="HscB, C-terminal domain"/>
    <property type="match status" value="1"/>
</dbReference>
<dbReference type="STRING" id="230819.A0A5C3LBK9"/>
<evidence type="ECO:0000259" key="3">
    <source>
        <dbReference type="PROSITE" id="PS50076"/>
    </source>
</evidence>
<evidence type="ECO:0000313" key="5">
    <source>
        <dbReference type="Proteomes" id="UP000307440"/>
    </source>
</evidence>
<proteinExistence type="inferred from homology"/>
<dbReference type="NCBIfam" id="TIGR00714">
    <property type="entry name" value="hscB"/>
    <property type="match status" value="1"/>
</dbReference>
<sequence length="247" mass="27733">MFSSSFIRAVARAATSRTLVYHARSSSRIQCLALAAPSRRRFTTSATQSRQRNCPNCGKPLSSALPACNSCWRIFVLPNDVSHHALLGIPYEPNPFVVDIPTLKRNFRRAQSVCHPDSWASKNPGQQDSAHALSARVNQAYRSLLDPLARAEYILERNNVSVSETDQVQDVAFMSEIMEIREEIEEAEDNEQVEAMLEQTTDKISSTVDEIESLVGTKEWNGVKAAVIKLRYLNGILEAAKRWLDQR</sequence>
<dbReference type="SUPFAM" id="SSF46565">
    <property type="entry name" value="Chaperone J-domain"/>
    <property type="match status" value="1"/>
</dbReference>
<dbReference type="InterPro" id="IPR036386">
    <property type="entry name" value="HscB_C_sf"/>
</dbReference>
<comment type="similarity">
    <text evidence="1">Belongs to the HscB family.</text>
</comment>
<protein>
    <submittedName>
        <fullName evidence="4">Co-chaperone Hsc20</fullName>
    </submittedName>
</protein>
<gene>
    <name evidence="4" type="ORF">FA15DRAFT_662410</name>
</gene>
<dbReference type="PROSITE" id="PS50076">
    <property type="entry name" value="DNAJ_2"/>
    <property type="match status" value="1"/>
</dbReference>
<dbReference type="OrthoDB" id="448954at2759"/>
<keyword evidence="2" id="KW-0143">Chaperone</keyword>
<dbReference type="SMART" id="SM00271">
    <property type="entry name" value="DnaJ"/>
    <property type="match status" value="1"/>
</dbReference>
<accession>A0A5C3LBK9</accession>
<dbReference type="GO" id="GO:0051087">
    <property type="term" value="F:protein-folding chaperone binding"/>
    <property type="evidence" value="ECO:0007669"/>
    <property type="project" value="InterPro"/>
</dbReference>
<name>A0A5C3LBK9_COPMA</name>
<evidence type="ECO:0000256" key="2">
    <source>
        <dbReference type="ARBA" id="ARBA00023186"/>
    </source>
</evidence>
<dbReference type="GO" id="GO:0005739">
    <property type="term" value="C:mitochondrion"/>
    <property type="evidence" value="ECO:0007669"/>
    <property type="project" value="TreeGrafter"/>
</dbReference>
<dbReference type="GO" id="GO:0044571">
    <property type="term" value="P:[2Fe-2S] cluster assembly"/>
    <property type="evidence" value="ECO:0007669"/>
    <property type="project" value="InterPro"/>
</dbReference>
<dbReference type="InterPro" id="IPR009073">
    <property type="entry name" value="HscB_oligo_C"/>
</dbReference>
<dbReference type="InterPro" id="IPR001623">
    <property type="entry name" value="DnaJ_domain"/>
</dbReference>